<evidence type="ECO:0000313" key="3">
    <source>
        <dbReference type="Proteomes" id="UP000606600"/>
    </source>
</evidence>
<keyword evidence="3" id="KW-1185">Reference proteome</keyword>
<evidence type="ECO:0000313" key="2">
    <source>
        <dbReference type="EMBL" id="MBD1366004.1"/>
    </source>
</evidence>
<keyword evidence="1" id="KW-1133">Transmembrane helix</keyword>
<keyword evidence="1" id="KW-0812">Transmembrane</keyword>
<reference evidence="2 3" key="1">
    <citation type="submission" date="2020-09" db="EMBL/GenBank/DDBJ databases">
        <title>Novel species of Mucilaginibacter isolated from a glacier on the Tibetan Plateau.</title>
        <authorList>
            <person name="Liu Q."/>
            <person name="Xin Y.-H."/>
        </authorList>
    </citation>
    <scope>NUCLEOTIDE SEQUENCE [LARGE SCALE GENOMIC DNA]</scope>
    <source>
        <strain evidence="2 3">ZT4R22</strain>
    </source>
</reference>
<organism evidence="2 3">
    <name type="scientific">Mucilaginibacter pankratovii</name>
    <dbReference type="NCBI Taxonomy" id="2772110"/>
    <lineage>
        <taxon>Bacteria</taxon>
        <taxon>Pseudomonadati</taxon>
        <taxon>Bacteroidota</taxon>
        <taxon>Sphingobacteriia</taxon>
        <taxon>Sphingobacteriales</taxon>
        <taxon>Sphingobacteriaceae</taxon>
        <taxon>Mucilaginibacter</taxon>
    </lineage>
</organism>
<comment type="caution">
    <text evidence="2">The sequence shown here is derived from an EMBL/GenBank/DDBJ whole genome shotgun (WGS) entry which is preliminary data.</text>
</comment>
<accession>A0ABR7WX46</accession>
<evidence type="ECO:0000256" key="1">
    <source>
        <dbReference type="SAM" id="Phobius"/>
    </source>
</evidence>
<feature type="transmembrane region" description="Helical" evidence="1">
    <location>
        <begin position="121"/>
        <end position="139"/>
    </location>
</feature>
<proteinExistence type="predicted"/>
<keyword evidence="1" id="KW-0472">Membrane</keyword>
<sequence>MFYFKKVYINDLSKTEVERLLRKASLKRVDSLDLISASTDVGTDKLFLGFIGKSALLFTRLHTSLERFLPKLIIKLPLDTDECYYQLRLKSLSAIVCFVLALLLMLSLFQTVTGEINVDGFFTVLLICIVYFGLILLEVKITSSRINKALSQLLSTIPLQVS</sequence>
<name>A0ABR7WX46_9SPHI</name>
<gene>
    <name evidence="2" type="ORF">IDJ77_19480</name>
</gene>
<protein>
    <submittedName>
        <fullName evidence="2">Uncharacterized protein</fullName>
    </submittedName>
</protein>
<dbReference type="EMBL" id="JACWMY010000010">
    <property type="protein sequence ID" value="MBD1366004.1"/>
    <property type="molecule type" value="Genomic_DNA"/>
</dbReference>
<dbReference type="Proteomes" id="UP000606600">
    <property type="component" value="Unassembled WGS sequence"/>
</dbReference>
<feature type="transmembrane region" description="Helical" evidence="1">
    <location>
        <begin position="92"/>
        <end position="109"/>
    </location>
</feature>